<evidence type="ECO:0000313" key="2">
    <source>
        <dbReference type="Proteomes" id="UP001596050"/>
    </source>
</evidence>
<comment type="caution">
    <text evidence="1">The sequence shown here is derived from an EMBL/GenBank/DDBJ whole genome shotgun (WGS) entry which is preliminary data.</text>
</comment>
<dbReference type="Proteomes" id="UP001596050">
    <property type="component" value="Unassembled WGS sequence"/>
</dbReference>
<evidence type="ECO:0000313" key="1">
    <source>
        <dbReference type="EMBL" id="MFC5461421.1"/>
    </source>
</evidence>
<organism evidence="1 2">
    <name type="scientific">Massilia niabensis</name>
    <dbReference type="NCBI Taxonomy" id="544910"/>
    <lineage>
        <taxon>Bacteria</taxon>
        <taxon>Pseudomonadati</taxon>
        <taxon>Pseudomonadota</taxon>
        <taxon>Betaproteobacteria</taxon>
        <taxon>Burkholderiales</taxon>
        <taxon>Oxalobacteraceae</taxon>
        <taxon>Telluria group</taxon>
        <taxon>Massilia</taxon>
    </lineage>
</organism>
<protein>
    <submittedName>
        <fullName evidence="1">Uncharacterized protein</fullName>
    </submittedName>
</protein>
<keyword evidence="2" id="KW-1185">Reference proteome</keyword>
<accession>A0ABW0L9H9</accession>
<reference evidence="2" key="1">
    <citation type="journal article" date="2019" name="Int. J. Syst. Evol. Microbiol.">
        <title>The Global Catalogue of Microorganisms (GCM) 10K type strain sequencing project: providing services to taxonomists for standard genome sequencing and annotation.</title>
        <authorList>
            <consortium name="The Broad Institute Genomics Platform"/>
            <consortium name="The Broad Institute Genome Sequencing Center for Infectious Disease"/>
            <person name="Wu L."/>
            <person name="Ma J."/>
        </authorList>
    </citation>
    <scope>NUCLEOTIDE SEQUENCE [LARGE SCALE GENOMIC DNA]</scope>
    <source>
        <strain evidence="2">KACC 12649</strain>
    </source>
</reference>
<gene>
    <name evidence="1" type="ORF">ACFPN5_16545</name>
</gene>
<proteinExistence type="predicted"/>
<sequence>MMRLLDDFVVKRIKYWRQRDVAAWNFMLNLTEMRQFDGLCIKHATVAPAYGEARCRPVSGWKV</sequence>
<dbReference type="RefSeq" id="WP_379784868.1">
    <property type="nucleotide sequence ID" value="NZ_JBHSMU010000015.1"/>
</dbReference>
<name>A0ABW0L9H9_9BURK</name>
<dbReference type="EMBL" id="JBHSMU010000015">
    <property type="protein sequence ID" value="MFC5461421.1"/>
    <property type="molecule type" value="Genomic_DNA"/>
</dbReference>